<sequence length="375" mass="41743">MRKRTLFDGEVHVHYGQLYVESWGEPIRAGFDAAFAGQENGLCGGALPGGLYLLTGLHTGDIGFTVELHEREPDLSDEWEDVVEASFRPVSPQVLLEQWAAEAAWDLDLAQIDYRVRYCGIGMDEGNSLDTRFADEPQVERHLLQFWPAPSAKDQVVRRTSEIAEYWHQHAQQLPPPPSPEEVAEAARLARLAHERAAEEEDRRAEEWAWYGRLPSEHLKRVAGNVSGMVRLDRLLVDEVDGATPELQREIARWAARRAYTLAGLADLDWVAPALDALDSGSPLPSPFDDWDTVWERLFSDPRVPTTTVTSINGPWDNMSQQAMAVPALFGAVEDDPLQAVLDALYAAAATFGGDYPALFEEVRTVFPSIVEAAK</sequence>
<organism evidence="1 2">
    <name type="scientific">Streptomyces tubercidicus</name>
    <dbReference type="NCBI Taxonomy" id="47759"/>
    <lineage>
        <taxon>Bacteria</taxon>
        <taxon>Bacillati</taxon>
        <taxon>Actinomycetota</taxon>
        <taxon>Actinomycetes</taxon>
        <taxon>Kitasatosporales</taxon>
        <taxon>Streptomycetaceae</taxon>
        <taxon>Streptomyces</taxon>
    </lineage>
</organism>
<dbReference type="AlphaFoldDB" id="A0A640V3C4"/>
<evidence type="ECO:0000313" key="2">
    <source>
        <dbReference type="Proteomes" id="UP000431826"/>
    </source>
</evidence>
<protein>
    <submittedName>
        <fullName evidence="1">Uncharacterized protein</fullName>
    </submittedName>
</protein>
<dbReference type="EMBL" id="BLIR01000003">
    <property type="protein sequence ID" value="GFE42082.1"/>
    <property type="molecule type" value="Genomic_DNA"/>
</dbReference>
<comment type="caution">
    <text evidence="1">The sequence shown here is derived from an EMBL/GenBank/DDBJ whole genome shotgun (WGS) entry which is preliminary data.</text>
</comment>
<dbReference type="OrthoDB" id="4485313at2"/>
<accession>A0A640V3C4</accession>
<name>A0A640V3C4_9ACTN</name>
<keyword evidence="2" id="KW-1185">Reference proteome</keyword>
<dbReference type="RefSeq" id="WP_159749254.1">
    <property type="nucleotide sequence ID" value="NZ_BLIR01000003.1"/>
</dbReference>
<dbReference type="Proteomes" id="UP000431826">
    <property type="component" value="Unassembled WGS sequence"/>
</dbReference>
<proteinExistence type="predicted"/>
<dbReference type="GeneID" id="96287803"/>
<reference evidence="1 2" key="1">
    <citation type="submission" date="2019-12" db="EMBL/GenBank/DDBJ databases">
        <title>Whole genome shotgun sequence of Streptomyces tubercidicus NBRC 13090.</title>
        <authorList>
            <person name="Ichikawa N."/>
            <person name="Kimura A."/>
            <person name="Kitahashi Y."/>
            <person name="Komaki H."/>
            <person name="Tamura T."/>
        </authorList>
    </citation>
    <scope>NUCLEOTIDE SEQUENCE [LARGE SCALE GENOMIC DNA]</scope>
    <source>
        <strain evidence="1 2">NBRC 13090</strain>
    </source>
</reference>
<evidence type="ECO:0000313" key="1">
    <source>
        <dbReference type="EMBL" id="GFE42082.1"/>
    </source>
</evidence>
<gene>
    <name evidence="1" type="ORF">Stube_67550</name>
</gene>